<dbReference type="EMBL" id="CM046390">
    <property type="protein sequence ID" value="KAI8565526.1"/>
    <property type="molecule type" value="Genomic_DNA"/>
</dbReference>
<sequence>MLGGIFGLGFSAKCKSLIKPIRAQINVRRKGNEATQRFLKNNLAQLLANRHYVKAYEKCSSCEEKQTEEYITELNCLLRYDFIEEACVHILKQLSAMQKQSECPDECIEPVGTLVYAAGKFPDNLELRMLRDTFKERYGKSLERFVNQEFVANLASKPPTVEKKIEVLEDIALEYSIKWDSEDLKQKLANASASGDSKGSEQKMAYPSASGDSKGSEQNMANPFASELRMTNPSASWDSRVFEQMLADPSATVQVQPKRYGPIHYEDDTEKSPKETETLTIIYKRMTSTKDRNELAGDKYRVNVGSRDVNLSESEKLDQRYSRNEDLTRKGRLSIGSGLSPGSEQSSPTRDNYDIIPRSRGKFTQYNNELWSSTGNEESAAKINGKRTEFANGRYMRRTTTAIV</sequence>
<proteinExistence type="predicted"/>
<protein>
    <submittedName>
        <fullName evidence="1">Uncharacterized protein</fullName>
    </submittedName>
</protein>
<gene>
    <name evidence="1" type="ORF">RHMOL_Rhmol03G0267000</name>
</gene>
<keyword evidence="2" id="KW-1185">Reference proteome</keyword>
<comment type="caution">
    <text evidence="1">The sequence shown here is derived from an EMBL/GenBank/DDBJ whole genome shotgun (WGS) entry which is preliminary data.</text>
</comment>
<organism evidence="1 2">
    <name type="scientific">Rhododendron molle</name>
    <name type="common">Chinese azalea</name>
    <name type="synonym">Azalea mollis</name>
    <dbReference type="NCBI Taxonomy" id="49168"/>
    <lineage>
        <taxon>Eukaryota</taxon>
        <taxon>Viridiplantae</taxon>
        <taxon>Streptophyta</taxon>
        <taxon>Embryophyta</taxon>
        <taxon>Tracheophyta</taxon>
        <taxon>Spermatophyta</taxon>
        <taxon>Magnoliopsida</taxon>
        <taxon>eudicotyledons</taxon>
        <taxon>Gunneridae</taxon>
        <taxon>Pentapetalae</taxon>
        <taxon>asterids</taxon>
        <taxon>Ericales</taxon>
        <taxon>Ericaceae</taxon>
        <taxon>Ericoideae</taxon>
        <taxon>Rhodoreae</taxon>
        <taxon>Rhododendron</taxon>
    </lineage>
</organism>
<accession>A0ACC0PIV6</accession>
<name>A0ACC0PIV6_RHOML</name>
<reference evidence="1" key="1">
    <citation type="submission" date="2022-02" db="EMBL/GenBank/DDBJ databases">
        <title>Plant Genome Project.</title>
        <authorList>
            <person name="Zhang R.-G."/>
        </authorList>
    </citation>
    <scope>NUCLEOTIDE SEQUENCE</scope>
    <source>
        <strain evidence="1">AT1</strain>
    </source>
</reference>
<evidence type="ECO:0000313" key="2">
    <source>
        <dbReference type="Proteomes" id="UP001062846"/>
    </source>
</evidence>
<dbReference type="Proteomes" id="UP001062846">
    <property type="component" value="Chromosome 3"/>
</dbReference>
<evidence type="ECO:0000313" key="1">
    <source>
        <dbReference type="EMBL" id="KAI8565526.1"/>
    </source>
</evidence>